<dbReference type="AlphaFoldDB" id="A0A5P1EFR3"/>
<sequence>MVGSRGPKKMTEAMMVAKETETLIEVEVALDKLAELAHQQGKEPATERVSPIQGFGWSFPYYINEVEIEKWDHLRMLLMGSSQASPSFNRKSSEEFKYEPRQYLDKRGIDVAKIELPDGIGVVEVRDGIGVVGINVKETGEKEVGFPEKLKEDEIKVEVVVVLE</sequence>
<keyword evidence="2" id="KW-1185">Reference proteome</keyword>
<gene>
    <name evidence="1" type="ORF">A4U43_C07F29330</name>
</gene>
<evidence type="ECO:0000313" key="1">
    <source>
        <dbReference type="EMBL" id="ONK64735.1"/>
    </source>
</evidence>
<dbReference type="EMBL" id="CM007387">
    <property type="protein sequence ID" value="ONK64735.1"/>
    <property type="molecule type" value="Genomic_DNA"/>
</dbReference>
<accession>A0A5P1EFR3</accession>
<proteinExistence type="predicted"/>
<dbReference type="Proteomes" id="UP000243459">
    <property type="component" value="Chromosome 7"/>
</dbReference>
<organism evidence="1 2">
    <name type="scientific">Asparagus officinalis</name>
    <name type="common">Garden asparagus</name>
    <dbReference type="NCBI Taxonomy" id="4686"/>
    <lineage>
        <taxon>Eukaryota</taxon>
        <taxon>Viridiplantae</taxon>
        <taxon>Streptophyta</taxon>
        <taxon>Embryophyta</taxon>
        <taxon>Tracheophyta</taxon>
        <taxon>Spermatophyta</taxon>
        <taxon>Magnoliopsida</taxon>
        <taxon>Liliopsida</taxon>
        <taxon>Asparagales</taxon>
        <taxon>Asparagaceae</taxon>
        <taxon>Asparagoideae</taxon>
        <taxon>Asparagus</taxon>
    </lineage>
</organism>
<reference evidence="2" key="1">
    <citation type="journal article" date="2017" name="Nat. Commun.">
        <title>The asparagus genome sheds light on the origin and evolution of a young Y chromosome.</title>
        <authorList>
            <person name="Harkess A."/>
            <person name="Zhou J."/>
            <person name="Xu C."/>
            <person name="Bowers J.E."/>
            <person name="Van der Hulst R."/>
            <person name="Ayyampalayam S."/>
            <person name="Mercati F."/>
            <person name="Riccardi P."/>
            <person name="McKain M.R."/>
            <person name="Kakrana A."/>
            <person name="Tang H."/>
            <person name="Ray J."/>
            <person name="Groenendijk J."/>
            <person name="Arikit S."/>
            <person name="Mathioni S.M."/>
            <person name="Nakano M."/>
            <person name="Shan H."/>
            <person name="Telgmann-Rauber A."/>
            <person name="Kanno A."/>
            <person name="Yue Z."/>
            <person name="Chen H."/>
            <person name="Li W."/>
            <person name="Chen Y."/>
            <person name="Xu X."/>
            <person name="Zhang Y."/>
            <person name="Luo S."/>
            <person name="Chen H."/>
            <person name="Gao J."/>
            <person name="Mao Z."/>
            <person name="Pires J.C."/>
            <person name="Luo M."/>
            <person name="Kudrna D."/>
            <person name="Wing R.A."/>
            <person name="Meyers B.C."/>
            <person name="Yi K."/>
            <person name="Kong H."/>
            <person name="Lavrijsen P."/>
            <person name="Sunseri F."/>
            <person name="Falavigna A."/>
            <person name="Ye Y."/>
            <person name="Leebens-Mack J.H."/>
            <person name="Chen G."/>
        </authorList>
    </citation>
    <scope>NUCLEOTIDE SEQUENCE [LARGE SCALE GENOMIC DNA]</scope>
    <source>
        <strain evidence="2">cv. DH0086</strain>
    </source>
</reference>
<protein>
    <submittedName>
        <fullName evidence="1">Uncharacterized protein</fullName>
    </submittedName>
</protein>
<name>A0A5P1EFR3_ASPOF</name>
<dbReference type="Gramene" id="ONK64735">
    <property type="protein sequence ID" value="ONK64735"/>
    <property type="gene ID" value="A4U43_C07F29330"/>
</dbReference>
<evidence type="ECO:0000313" key="2">
    <source>
        <dbReference type="Proteomes" id="UP000243459"/>
    </source>
</evidence>